<sequence>MAFNAPRDDDEMMATINTTPLVDVMLVLLIIFLITIPVVTHTVPIDLPRETNQPTQTEPRNVTVAIDRQGEVYWNQERVRDGHDLLERARAAAALTPQPEIHVRGDQEARYEPVGRVVAALQRAGIVKLGFITQPPDRGG</sequence>
<keyword evidence="7" id="KW-0813">Transport</keyword>
<keyword evidence="5 8" id="KW-1133">Transmembrane helix</keyword>
<evidence type="ECO:0000256" key="6">
    <source>
        <dbReference type="ARBA" id="ARBA00023136"/>
    </source>
</evidence>
<dbReference type="AlphaFoldDB" id="A0A364NZ97"/>
<evidence type="ECO:0000256" key="7">
    <source>
        <dbReference type="RuleBase" id="RU003879"/>
    </source>
</evidence>
<protein>
    <submittedName>
        <fullName evidence="9">Biopolymer transporter ExbD</fullName>
    </submittedName>
</protein>
<evidence type="ECO:0000256" key="3">
    <source>
        <dbReference type="ARBA" id="ARBA00022475"/>
    </source>
</evidence>
<dbReference type="Pfam" id="PF02472">
    <property type="entry name" value="ExbD"/>
    <property type="match status" value="1"/>
</dbReference>
<keyword evidence="4 7" id="KW-0812">Transmembrane</keyword>
<proteinExistence type="inferred from homology"/>
<comment type="caution">
    <text evidence="9">The sequence shown here is derived from an EMBL/GenBank/DDBJ whole genome shotgun (WGS) entry which is preliminary data.</text>
</comment>
<keyword evidence="10" id="KW-1185">Reference proteome</keyword>
<feature type="transmembrane region" description="Helical" evidence="8">
    <location>
        <begin position="20"/>
        <end position="39"/>
    </location>
</feature>
<evidence type="ECO:0000256" key="5">
    <source>
        <dbReference type="ARBA" id="ARBA00022989"/>
    </source>
</evidence>
<dbReference type="OrthoDB" id="9798629at2"/>
<dbReference type="GO" id="GO:0015031">
    <property type="term" value="P:protein transport"/>
    <property type="evidence" value="ECO:0007669"/>
    <property type="project" value="UniProtKB-KW"/>
</dbReference>
<evidence type="ECO:0000256" key="8">
    <source>
        <dbReference type="SAM" id="Phobius"/>
    </source>
</evidence>
<dbReference type="GO" id="GO:0022857">
    <property type="term" value="F:transmembrane transporter activity"/>
    <property type="evidence" value="ECO:0007669"/>
    <property type="project" value="InterPro"/>
</dbReference>
<comment type="similarity">
    <text evidence="2 7">Belongs to the ExbD/TolR family.</text>
</comment>
<dbReference type="GO" id="GO:0005886">
    <property type="term" value="C:plasma membrane"/>
    <property type="evidence" value="ECO:0007669"/>
    <property type="project" value="UniProtKB-SubCell"/>
</dbReference>
<keyword evidence="3" id="KW-1003">Cell membrane</keyword>
<accession>A0A364NZ97</accession>
<evidence type="ECO:0000256" key="1">
    <source>
        <dbReference type="ARBA" id="ARBA00004162"/>
    </source>
</evidence>
<dbReference type="Proteomes" id="UP000251075">
    <property type="component" value="Unassembled WGS sequence"/>
</dbReference>
<dbReference type="PANTHER" id="PTHR30558">
    <property type="entry name" value="EXBD MEMBRANE COMPONENT OF PMF-DRIVEN MACROMOLECULE IMPORT SYSTEM"/>
    <property type="match status" value="1"/>
</dbReference>
<evidence type="ECO:0000313" key="9">
    <source>
        <dbReference type="EMBL" id="RAU22401.1"/>
    </source>
</evidence>
<dbReference type="RefSeq" id="WP_112143074.1">
    <property type="nucleotide sequence ID" value="NZ_PGTO01000004.1"/>
</dbReference>
<dbReference type="PANTHER" id="PTHR30558:SF7">
    <property type="entry name" value="TOL-PAL SYSTEM PROTEIN TOLR"/>
    <property type="match status" value="1"/>
</dbReference>
<dbReference type="InterPro" id="IPR003400">
    <property type="entry name" value="ExbD"/>
</dbReference>
<evidence type="ECO:0000313" key="10">
    <source>
        <dbReference type="Proteomes" id="UP000251075"/>
    </source>
</evidence>
<gene>
    <name evidence="9" type="ORF">CU669_06740</name>
</gene>
<dbReference type="Gene3D" id="3.30.420.270">
    <property type="match status" value="1"/>
</dbReference>
<organism evidence="9 10">
    <name type="scientific">Paramagnetospirillum kuznetsovii</name>
    <dbReference type="NCBI Taxonomy" id="2053833"/>
    <lineage>
        <taxon>Bacteria</taxon>
        <taxon>Pseudomonadati</taxon>
        <taxon>Pseudomonadota</taxon>
        <taxon>Alphaproteobacteria</taxon>
        <taxon>Rhodospirillales</taxon>
        <taxon>Magnetospirillaceae</taxon>
        <taxon>Paramagnetospirillum</taxon>
    </lineage>
</organism>
<comment type="subcellular location">
    <subcellularLocation>
        <location evidence="1">Cell membrane</location>
        <topology evidence="1">Single-pass membrane protein</topology>
    </subcellularLocation>
    <subcellularLocation>
        <location evidence="7">Cell membrane</location>
        <topology evidence="7">Single-pass type II membrane protein</topology>
    </subcellularLocation>
</comment>
<reference evidence="9 10" key="1">
    <citation type="submission" date="2017-11" db="EMBL/GenBank/DDBJ databases">
        <title>Draft genome sequence of magnetotactic bacterium Magnetospirillum kuznetsovii LBB-42.</title>
        <authorList>
            <person name="Grouzdev D.S."/>
            <person name="Rysina M.S."/>
            <person name="Baslerov R.V."/>
            <person name="Koziaeva V."/>
        </authorList>
    </citation>
    <scope>NUCLEOTIDE SEQUENCE [LARGE SCALE GENOMIC DNA]</scope>
    <source>
        <strain evidence="9 10">LBB-42</strain>
    </source>
</reference>
<evidence type="ECO:0000256" key="2">
    <source>
        <dbReference type="ARBA" id="ARBA00005811"/>
    </source>
</evidence>
<keyword evidence="6 8" id="KW-0472">Membrane</keyword>
<dbReference type="EMBL" id="PGTO01000004">
    <property type="protein sequence ID" value="RAU22401.1"/>
    <property type="molecule type" value="Genomic_DNA"/>
</dbReference>
<keyword evidence="7" id="KW-0653">Protein transport</keyword>
<evidence type="ECO:0000256" key="4">
    <source>
        <dbReference type="ARBA" id="ARBA00022692"/>
    </source>
</evidence>
<name>A0A364NZ97_9PROT</name>